<proteinExistence type="inferred from homology"/>
<sequence>MSSMRNAIQRRSHRERGQLKEREKFGLLEKHKVAQLTVGQDYKLRAKDHKKKQTVLKSLKQKASERNEDEFYFGMMSRGFSSGKFAGGKKWTGTVAGDRGNKALDIDTVRLLKTQDLGYLRTMRNVVAKEVAELEQKAAIAAAFAGVDADEDEQQDDFDSEEDEAPRKTKSQPKSKKIVFAETAEEMEEKLPEPEEDDEDEDMDSDFEQFDNEKSPEERRRVQNMERLRRKLRHSKKKLKALTDAETELEMQRSRMAKTPTVGGVTKKGKKFKVRERKR</sequence>
<dbReference type="PANTHER" id="PTHR12838">
    <property type="entry name" value="U3 SMALL NUCLEOLAR RNA-ASSOCIATED PROTEIN 11"/>
    <property type="match status" value="1"/>
</dbReference>
<evidence type="ECO:0000256" key="3">
    <source>
        <dbReference type="ARBA" id="ARBA00008105"/>
    </source>
</evidence>
<keyword evidence="5 6" id="KW-0539">Nucleus</keyword>
<feature type="compositionally biased region" description="Basic and acidic residues" evidence="7">
    <location>
        <begin position="211"/>
        <end position="227"/>
    </location>
</feature>
<evidence type="ECO:0000256" key="4">
    <source>
        <dbReference type="ARBA" id="ARBA00022552"/>
    </source>
</evidence>
<comment type="similarity">
    <text evidence="3 6">Belongs to the UTP11 family.</text>
</comment>
<dbReference type="InterPro" id="IPR007144">
    <property type="entry name" value="SSU_processome_Utp11"/>
</dbReference>
<protein>
    <recommendedName>
        <fullName evidence="6">U3 small nucleolar RNA-associated protein 11</fullName>
        <shortName evidence="6">U3 snoRNA-associated protein 11</shortName>
    </recommendedName>
</protein>
<feature type="compositionally biased region" description="Basic and acidic residues" evidence="7">
    <location>
        <begin position="15"/>
        <end position="24"/>
    </location>
</feature>
<evidence type="ECO:0000256" key="7">
    <source>
        <dbReference type="SAM" id="MobiDB-lite"/>
    </source>
</evidence>
<dbReference type="Proteomes" id="UP000284375">
    <property type="component" value="Unassembled WGS sequence"/>
</dbReference>
<comment type="caution">
    <text evidence="8">The sequence shown here is derived from an EMBL/GenBank/DDBJ whole genome shotgun (WGS) entry which is preliminary data.</text>
</comment>
<evidence type="ECO:0000256" key="1">
    <source>
        <dbReference type="ARBA" id="ARBA00004099"/>
    </source>
</evidence>
<gene>
    <name evidence="8" type="ORF">VSDG_04036</name>
</gene>
<feature type="region of interest" description="Disordered" evidence="7">
    <location>
        <begin position="1"/>
        <end position="24"/>
    </location>
</feature>
<evidence type="ECO:0000256" key="2">
    <source>
        <dbReference type="ARBA" id="ARBA00004604"/>
    </source>
</evidence>
<dbReference type="PANTHER" id="PTHR12838:SF0">
    <property type="entry name" value="U3 SMALL NUCLEOLAR RNA-ASSOCIATED PROTEIN 11-RELATED"/>
    <property type="match status" value="1"/>
</dbReference>
<feature type="compositionally biased region" description="Basic residues" evidence="7">
    <location>
        <begin position="228"/>
        <end position="240"/>
    </location>
</feature>
<feature type="compositionally biased region" description="Acidic residues" evidence="7">
    <location>
        <begin position="183"/>
        <end position="210"/>
    </location>
</feature>
<dbReference type="GO" id="GO:0006364">
    <property type="term" value="P:rRNA processing"/>
    <property type="evidence" value="ECO:0007669"/>
    <property type="project" value="UniProtKB-UniRule"/>
</dbReference>
<organism evidence="8 9">
    <name type="scientific">Cytospora chrysosperma</name>
    <name type="common">Cytospora canker fungus</name>
    <name type="synonym">Sphaeria chrysosperma</name>
    <dbReference type="NCBI Taxonomy" id="252740"/>
    <lineage>
        <taxon>Eukaryota</taxon>
        <taxon>Fungi</taxon>
        <taxon>Dikarya</taxon>
        <taxon>Ascomycota</taxon>
        <taxon>Pezizomycotina</taxon>
        <taxon>Sordariomycetes</taxon>
        <taxon>Sordariomycetidae</taxon>
        <taxon>Diaporthales</taxon>
        <taxon>Cytosporaceae</taxon>
        <taxon>Cytospora</taxon>
    </lineage>
</organism>
<evidence type="ECO:0000313" key="9">
    <source>
        <dbReference type="Proteomes" id="UP000284375"/>
    </source>
</evidence>
<dbReference type="AlphaFoldDB" id="A0A423W7J2"/>
<keyword evidence="4 6" id="KW-0698">rRNA processing</keyword>
<feature type="compositionally biased region" description="Basic residues" evidence="7">
    <location>
        <begin position="267"/>
        <end position="279"/>
    </location>
</feature>
<dbReference type="Pfam" id="PF03998">
    <property type="entry name" value="Utp11"/>
    <property type="match status" value="1"/>
</dbReference>
<accession>A0A423W7J2</accession>
<comment type="subcellular location">
    <subcellularLocation>
        <location evidence="2 6">Nucleus</location>
        <location evidence="2 6">Nucleolus</location>
    </subcellularLocation>
</comment>
<evidence type="ECO:0000256" key="5">
    <source>
        <dbReference type="ARBA" id="ARBA00023242"/>
    </source>
</evidence>
<evidence type="ECO:0000313" key="8">
    <source>
        <dbReference type="EMBL" id="ROV99254.1"/>
    </source>
</evidence>
<dbReference type="EMBL" id="LJZO01000011">
    <property type="protein sequence ID" value="ROV99254.1"/>
    <property type="molecule type" value="Genomic_DNA"/>
</dbReference>
<keyword evidence="9" id="KW-1185">Reference proteome</keyword>
<feature type="region of interest" description="Disordered" evidence="7">
    <location>
        <begin position="148"/>
        <end position="279"/>
    </location>
</feature>
<dbReference type="PIRSF" id="PIRSF015952">
    <property type="entry name" value="U3snoRNP11"/>
    <property type="match status" value="1"/>
</dbReference>
<dbReference type="OrthoDB" id="29058at2759"/>
<feature type="compositionally biased region" description="Basic residues" evidence="7">
    <location>
        <begin position="168"/>
        <end position="177"/>
    </location>
</feature>
<feature type="compositionally biased region" description="Acidic residues" evidence="7">
    <location>
        <begin position="148"/>
        <end position="164"/>
    </location>
</feature>
<reference evidence="8 9" key="1">
    <citation type="submission" date="2015-09" db="EMBL/GenBank/DDBJ databases">
        <title>Host preference determinants of Valsa canker pathogens revealed by comparative genomics.</title>
        <authorList>
            <person name="Yin Z."/>
            <person name="Huang L."/>
        </authorList>
    </citation>
    <scope>NUCLEOTIDE SEQUENCE [LARGE SCALE GENOMIC DNA]</scope>
    <source>
        <strain evidence="8 9">YSFL</strain>
    </source>
</reference>
<comment type="subunit">
    <text evidence="6">Component of the ribosomal small subunit (SSU) processome.</text>
</comment>
<name>A0A423W7J2_CYTCH</name>
<dbReference type="STRING" id="252740.A0A423W7J2"/>
<evidence type="ECO:0000256" key="6">
    <source>
        <dbReference type="PIRNR" id="PIRNR015952"/>
    </source>
</evidence>
<comment type="function">
    <text evidence="1 6">Involved in nucleolar processing of pre-18S ribosomal RNA.</text>
</comment>
<dbReference type="GO" id="GO:0032040">
    <property type="term" value="C:small-subunit processome"/>
    <property type="evidence" value="ECO:0007669"/>
    <property type="project" value="UniProtKB-UniRule"/>
</dbReference>